<organism evidence="2 3">
    <name type="scientific">Mycobacterium kansasii 662</name>
    <dbReference type="NCBI Taxonomy" id="1299326"/>
    <lineage>
        <taxon>Bacteria</taxon>
        <taxon>Bacillati</taxon>
        <taxon>Actinomycetota</taxon>
        <taxon>Actinomycetes</taxon>
        <taxon>Mycobacteriales</taxon>
        <taxon>Mycobacteriaceae</taxon>
        <taxon>Mycobacterium</taxon>
    </lineage>
</organism>
<feature type="region of interest" description="Disordered" evidence="1">
    <location>
        <begin position="16"/>
        <end position="87"/>
    </location>
</feature>
<feature type="compositionally biased region" description="Basic residues" evidence="1">
    <location>
        <begin position="42"/>
        <end position="52"/>
    </location>
</feature>
<protein>
    <submittedName>
        <fullName evidence="2">Uncharacterized protein</fullName>
    </submittedName>
</protein>
<evidence type="ECO:0000313" key="3">
    <source>
        <dbReference type="Proteomes" id="UP000020561"/>
    </source>
</evidence>
<evidence type="ECO:0000256" key="1">
    <source>
        <dbReference type="SAM" id="MobiDB-lite"/>
    </source>
</evidence>
<dbReference type="EMBL" id="JAOA01000001">
    <property type="protein sequence ID" value="EUA22368.1"/>
    <property type="molecule type" value="Genomic_DNA"/>
</dbReference>
<sequence length="87" mass="9421">MPARTRVTATCCCHRQPSTARSDTTADTTNVAGSDVPAFNYSRRRGFRRRRGSCPATLDPPGGTQPSGGSRTRHPGQSPEPHRLSTR</sequence>
<reference evidence="2 3" key="1">
    <citation type="submission" date="2013-12" db="EMBL/GenBank/DDBJ databases">
        <authorList>
            <person name="Brown-Elliot B."/>
            <person name="Wallace R."/>
            <person name="Lenaerts A."/>
            <person name="Ordway D."/>
            <person name="DeGroote M.A."/>
            <person name="Parker T."/>
            <person name="Sizemore C."/>
            <person name="Tallon L.J."/>
            <person name="Sadzewicz L.K."/>
            <person name="Sengamalay N."/>
            <person name="Fraser C.M."/>
            <person name="Hine E."/>
            <person name="Shefchek K.A."/>
            <person name="Das S.P."/>
            <person name="Tettelin H."/>
        </authorList>
    </citation>
    <scope>NUCLEOTIDE SEQUENCE [LARGE SCALE GENOMIC DNA]</scope>
    <source>
        <strain evidence="2 3">662</strain>
    </source>
</reference>
<proteinExistence type="predicted"/>
<dbReference type="AlphaFoldDB" id="X7ZUH2"/>
<comment type="caution">
    <text evidence="2">The sequence shown here is derived from an EMBL/GenBank/DDBJ whole genome shotgun (WGS) entry which is preliminary data.</text>
</comment>
<name>X7ZUH2_MYCKA</name>
<evidence type="ECO:0000313" key="2">
    <source>
        <dbReference type="EMBL" id="EUA22368.1"/>
    </source>
</evidence>
<accession>X7ZUH2</accession>
<dbReference type="PATRIC" id="fig|1299326.3.peg.1597"/>
<gene>
    <name evidence="2" type="ORF">I545_1659</name>
</gene>
<feature type="compositionally biased region" description="Low complexity" evidence="1">
    <location>
        <begin position="18"/>
        <end position="29"/>
    </location>
</feature>
<dbReference type="Proteomes" id="UP000020561">
    <property type="component" value="Unassembled WGS sequence"/>
</dbReference>